<name>A0A3E2B2D3_9FIRM</name>
<gene>
    <name evidence="1" type="ORF">DV520_09060</name>
</gene>
<dbReference type="GeneID" id="97995879"/>
<sequence>MSVDYVIQHAAPTLAGIKTGNLFPCFFSSPQAMVRDLRAINQVLVPRGLRLLPLRRDNTRVLLYLFRPAALSRDLSRGEARRLLRQAGYQDLAQHACLRELKRRLQAGGTFPHEIGLFLGYPPEDVAGFMTHQGKHCKCVGCWKVYGDEAAARRQFAAYKSCTANYCRRRASGASLEGLTVATRLPQ</sequence>
<dbReference type="Pfam" id="PF12672">
    <property type="entry name" value="DUF3793"/>
    <property type="match status" value="1"/>
</dbReference>
<evidence type="ECO:0000313" key="1">
    <source>
        <dbReference type="EMBL" id="RFT06144.1"/>
    </source>
</evidence>
<dbReference type="AlphaFoldDB" id="A0A3E2B2D3"/>
<dbReference type="Proteomes" id="UP000260649">
    <property type="component" value="Unassembled WGS sequence"/>
</dbReference>
<reference evidence="1 2" key="1">
    <citation type="submission" date="2018-07" db="EMBL/GenBank/DDBJ databases">
        <title>GABA Modulating Bacteria of the Human Gut Microbiota.</title>
        <authorList>
            <person name="Strandwitz P."/>
            <person name="Kim K.H."/>
            <person name="Terekhova D."/>
            <person name="Liu J.K."/>
            <person name="Sharma A."/>
            <person name="Levering J."/>
            <person name="Mcdonald D."/>
            <person name="Dietrich D."/>
            <person name="Ramadhar T.R."/>
            <person name="Lekbua A."/>
            <person name="Mroue N."/>
            <person name="Liston C."/>
            <person name="Stewart E.J."/>
            <person name="Dubin M.J."/>
            <person name="Zengler K."/>
            <person name="Knight R."/>
            <person name="Gilbert J.A."/>
            <person name="Clardy J."/>
            <person name="Lewis K."/>
        </authorList>
    </citation>
    <scope>NUCLEOTIDE SEQUENCE [LARGE SCALE GENOMIC DNA]</scope>
    <source>
        <strain evidence="1 2">KLE1738</strain>
    </source>
</reference>
<organism evidence="1 2">
    <name type="scientific">Evtepia gabavorous</name>
    <dbReference type="NCBI Taxonomy" id="2211183"/>
    <lineage>
        <taxon>Bacteria</taxon>
        <taxon>Bacillati</taxon>
        <taxon>Bacillota</taxon>
        <taxon>Clostridia</taxon>
        <taxon>Eubacteriales</taxon>
        <taxon>Evtepia</taxon>
    </lineage>
</organism>
<evidence type="ECO:0000313" key="2">
    <source>
        <dbReference type="Proteomes" id="UP000260649"/>
    </source>
</evidence>
<protein>
    <submittedName>
        <fullName evidence="1">DUF3793 family protein</fullName>
    </submittedName>
</protein>
<dbReference type="EMBL" id="QQRQ01000016">
    <property type="protein sequence ID" value="RFT06144.1"/>
    <property type="molecule type" value="Genomic_DNA"/>
</dbReference>
<dbReference type="RefSeq" id="WP_117142510.1">
    <property type="nucleotide sequence ID" value="NZ_CAKXKJ010000014.1"/>
</dbReference>
<dbReference type="OrthoDB" id="5393676at2"/>
<keyword evidence="2" id="KW-1185">Reference proteome</keyword>
<comment type="caution">
    <text evidence="1">The sequence shown here is derived from an EMBL/GenBank/DDBJ whole genome shotgun (WGS) entry which is preliminary data.</text>
</comment>
<dbReference type="InterPro" id="IPR024523">
    <property type="entry name" value="DUF3793"/>
</dbReference>
<accession>A0A3E2B2D3</accession>
<proteinExistence type="predicted"/>